<evidence type="ECO:0000313" key="3">
    <source>
        <dbReference type="Proteomes" id="UP000295573"/>
    </source>
</evidence>
<evidence type="ECO:0000256" key="1">
    <source>
        <dbReference type="SAM" id="MobiDB-lite"/>
    </source>
</evidence>
<keyword evidence="3" id="KW-1185">Reference proteome</keyword>
<comment type="caution">
    <text evidence="2">The sequence shown here is derived from an EMBL/GenBank/DDBJ whole genome shotgun (WGS) entry which is preliminary data.</text>
</comment>
<reference evidence="2 3" key="1">
    <citation type="journal article" date="2015" name="Stand. Genomic Sci.">
        <title>Genomic Encyclopedia of Bacterial and Archaeal Type Strains, Phase III: the genomes of soil and plant-associated and newly described type strains.</title>
        <authorList>
            <person name="Whitman W.B."/>
            <person name="Woyke T."/>
            <person name="Klenk H.P."/>
            <person name="Zhou Y."/>
            <person name="Lilburn T.G."/>
            <person name="Beck B.J."/>
            <person name="De Vos P."/>
            <person name="Vandamme P."/>
            <person name="Eisen J.A."/>
            <person name="Garrity G."/>
            <person name="Hugenholtz P."/>
            <person name="Kyrpides N.C."/>
        </authorList>
    </citation>
    <scope>NUCLEOTIDE SEQUENCE [LARGE SCALE GENOMIC DNA]</scope>
    <source>
        <strain evidence="2 3">VKM Ac-2541</strain>
    </source>
</reference>
<protein>
    <submittedName>
        <fullName evidence="2">SIR2-like protein</fullName>
    </submittedName>
</protein>
<dbReference type="AlphaFoldDB" id="A0A4R2IFX7"/>
<dbReference type="RefSeq" id="WP_132154941.1">
    <property type="nucleotide sequence ID" value="NZ_SLWR01000012.1"/>
</dbReference>
<evidence type="ECO:0000313" key="2">
    <source>
        <dbReference type="EMBL" id="TCO43614.1"/>
    </source>
</evidence>
<sequence length="1031" mass="114025">MIHQDRLVDDLINGRVVVFVGAGVSVATTANAPTASWLGLLKSGVAYAEEVVGAGLEDWWAEEARHGLERGMTYMPSLLSVAQMVETELSAPDGTHFFQWLQRDVGDLSVKNRDVVSAIVDLRAPIVTTNYDNLISDVSGRDPVTWLDNAPFRAALHGSSNDIAHLHGHWKKPRSVILGYGSYGRVMQHPATEALEHALGASKTILFVGFGEGLADPNFEALRNWLNDKLEGSAVTHYRLCRSSELATLQQYHSADSIQPIAYGSEYSDLAGYLRNIRSSGADSEVMVSGIEQAMESISDRVRSGSVLIDHTSDPGASQIDELLIAPVILPVSHEQFTASLDSDPEIQARRCDIAVEIKEPSILLAADEHSGLTSAMDWMLHKRAGLGFGELPVMVDCRDLGRSGSPLRLLVVQALRQIGVRVGKNQPLPKLALAIDNFPPAPSKLADKVLDELQALRLAWLIIGCRSGLEANIYSAMSDRGLDANLRYLGRFNTSDVRKLAELAASSPAQALTVARKAISIVTQESLSRTPFTFSVLISTLLHGESKLAAASDTALLDEYIGLLLGRGNVYEDARFGLDSYERFDILASLAEQFVLTNSGSLPESVVVTALEKYFEEVGWVEDPTEVFTHFRELRILAVSNSQVRFTQSSYLHLLSAKRALVSENFRQLLYSRPLYYAPIIRHYAALARGDAEVLKVVASLLWAHDKYASSASGMFGELPAPELDGDASSVESLMRQLDLDMPGKRASFAETTEPSDYDWLDHLEDEDREAFPLDQVEDGPELARVSTALSLVSNVLRDSEMIRDQHLKKTVFHRILVVWGVYVELLGEDDEYEEFVRGLARRIGINFGVAQSKADEFVDIFMGVAPILAGFTGMSITLSSRKLILTLKNCFKDPAFLTDPKPVVMGALYAFGLQTEGWIEYFSLAQREHPRVRAVDKFFPTIATSAYYRHTLTPAEADALHDFILEHKLHAAAPMDRHEEQRARQEFSQRLKRNRMLWQRKSPIPRGQTVYSVSPDDEDTPEELESGDA</sequence>
<feature type="compositionally biased region" description="Acidic residues" evidence="1">
    <location>
        <begin position="1017"/>
        <end position="1031"/>
    </location>
</feature>
<organism evidence="2 3">
    <name type="scientific">Kribbella antiqua</name>
    <dbReference type="NCBI Taxonomy" id="2512217"/>
    <lineage>
        <taxon>Bacteria</taxon>
        <taxon>Bacillati</taxon>
        <taxon>Actinomycetota</taxon>
        <taxon>Actinomycetes</taxon>
        <taxon>Propionibacteriales</taxon>
        <taxon>Kribbellaceae</taxon>
        <taxon>Kribbella</taxon>
    </lineage>
</organism>
<dbReference type="EMBL" id="SLWR01000012">
    <property type="protein sequence ID" value="TCO43614.1"/>
    <property type="molecule type" value="Genomic_DNA"/>
</dbReference>
<dbReference type="Pfam" id="PF13289">
    <property type="entry name" value="SIR2_2"/>
    <property type="match status" value="1"/>
</dbReference>
<dbReference type="Proteomes" id="UP000295573">
    <property type="component" value="Unassembled WGS sequence"/>
</dbReference>
<proteinExistence type="predicted"/>
<dbReference type="OrthoDB" id="3402988at2"/>
<gene>
    <name evidence="2" type="ORF">EV646_112191</name>
</gene>
<accession>A0A4R2IFX7</accession>
<name>A0A4R2IFX7_9ACTN</name>
<feature type="region of interest" description="Disordered" evidence="1">
    <location>
        <begin position="1000"/>
        <end position="1031"/>
    </location>
</feature>